<dbReference type="InterPro" id="IPR008984">
    <property type="entry name" value="SMAD_FHA_dom_sf"/>
</dbReference>
<feature type="region of interest" description="Disordered" evidence="2">
    <location>
        <begin position="1"/>
        <end position="49"/>
    </location>
</feature>
<evidence type="ECO:0000256" key="2">
    <source>
        <dbReference type="SAM" id="MobiDB-lite"/>
    </source>
</evidence>
<dbReference type="PROSITE" id="PS50006">
    <property type="entry name" value="FHA_DOMAIN"/>
    <property type="match status" value="1"/>
</dbReference>
<evidence type="ECO:0000313" key="5">
    <source>
        <dbReference type="Proteomes" id="UP000030013"/>
    </source>
</evidence>
<feature type="non-terminal residue" evidence="4">
    <location>
        <position position="1"/>
    </location>
</feature>
<feature type="compositionally biased region" description="Pro residues" evidence="2">
    <location>
        <begin position="1"/>
        <end position="14"/>
    </location>
</feature>
<protein>
    <recommendedName>
        <fullName evidence="3">FHA domain-containing protein</fullName>
    </recommendedName>
</protein>
<dbReference type="CDD" id="cd00060">
    <property type="entry name" value="FHA"/>
    <property type="match status" value="1"/>
</dbReference>
<keyword evidence="1" id="KW-0597">Phosphoprotein</keyword>
<reference evidence="4 5" key="1">
    <citation type="submission" date="2013-08" db="EMBL/GenBank/DDBJ databases">
        <title>The genome sequence of Knoellia aerolata.</title>
        <authorList>
            <person name="Zhu W."/>
            <person name="Wang G."/>
        </authorList>
    </citation>
    <scope>NUCLEOTIDE SEQUENCE [LARGE SCALE GENOMIC DNA]</scope>
    <source>
        <strain evidence="4 5">DSM 18566</strain>
    </source>
</reference>
<evidence type="ECO:0000259" key="3">
    <source>
        <dbReference type="PROSITE" id="PS50006"/>
    </source>
</evidence>
<accession>A0A0A0JTI2</accession>
<organism evidence="4 5">
    <name type="scientific">Knoellia aerolata DSM 18566</name>
    <dbReference type="NCBI Taxonomy" id="1385519"/>
    <lineage>
        <taxon>Bacteria</taxon>
        <taxon>Bacillati</taxon>
        <taxon>Actinomycetota</taxon>
        <taxon>Actinomycetes</taxon>
        <taxon>Micrococcales</taxon>
        <taxon>Intrasporangiaceae</taxon>
        <taxon>Knoellia</taxon>
    </lineage>
</organism>
<dbReference type="Proteomes" id="UP000030013">
    <property type="component" value="Unassembled WGS sequence"/>
</dbReference>
<dbReference type="Pfam" id="PF00498">
    <property type="entry name" value="FHA"/>
    <property type="match status" value="1"/>
</dbReference>
<dbReference type="eggNOG" id="COG1716">
    <property type="taxonomic scope" value="Bacteria"/>
</dbReference>
<dbReference type="SMART" id="SM00240">
    <property type="entry name" value="FHA"/>
    <property type="match status" value="1"/>
</dbReference>
<dbReference type="Gene3D" id="2.60.200.20">
    <property type="match status" value="1"/>
</dbReference>
<evidence type="ECO:0000256" key="1">
    <source>
        <dbReference type="ARBA" id="ARBA00022553"/>
    </source>
</evidence>
<dbReference type="AlphaFoldDB" id="A0A0A0JTI2"/>
<sequence>SEPPVPSEPAPSPADGPTGPDNWGMTGPAPFQQTSADDPAPAAPAAAAAAATDVTMDRSALTPGLDGPADSPIVLAVLCPAGHHSSPHASACRVCDRDIPTQQPFQTPRPQLGVLHVSAGGQVPLDRGILLGRAPKVNSDLPPSSRPHLVRLASKDNDISRNHAEVILEGWHVLVRDLGSTNGTTVTLPGQEPVRLRPTEDFGIEPGAVVTLADEVSLTYEVSE</sequence>
<feature type="domain" description="FHA" evidence="3">
    <location>
        <begin position="129"/>
        <end position="187"/>
    </location>
</feature>
<dbReference type="InterPro" id="IPR000253">
    <property type="entry name" value="FHA_dom"/>
</dbReference>
<comment type="caution">
    <text evidence="4">The sequence shown here is derived from an EMBL/GenBank/DDBJ whole genome shotgun (WGS) entry which is preliminary data.</text>
</comment>
<proteinExistence type="predicted"/>
<keyword evidence="5" id="KW-1185">Reference proteome</keyword>
<dbReference type="RefSeq" id="WP_211254725.1">
    <property type="nucleotide sequence ID" value="NZ_AVPL01000033.1"/>
</dbReference>
<dbReference type="SUPFAM" id="SSF49879">
    <property type="entry name" value="SMAD/FHA domain"/>
    <property type="match status" value="1"/>
</dbReference>
<feature type="compositionally biased region" description="Low complexity" evidence="2">
    <location>
        <begin position="36"/>
        <end position="49"/>
    </location>
</feature>
<name>A0A0A0JTI2_9MICO</name>
<dbReference type="EMBL" id="AVPL01000033">
    <property type="protein sequence ID" value="KGN40735.1"/>
    <property type="molecule type" value="Genomic_DNA"/>
</dbReference>
<gene>
    <name evidence="4" type="ORF">N801_12635</name>
</gene>
<evidence type="ECO:0000313" key="4">
    <source>
        <dbReference type="EMBL" id="KGN40735.1"/>
    </source>
</evidence>